<proteinExistence type="predicted"/>
<dbReference type="PANTHER" id="PTHR30363">
    <property type="entry name" value="HTH-TYPE TRANSCRIPTIONAL REGULATOR SRLR-RELATED"/>
    <property type="match status" value="1"/>
</dbReference>
<dbReference type="PRINTS" id="PR00037">
    <property type="entry name" value="HTHLACR"/>
</dbReference>
<dbReference type="InterPro" id="IPR050313">
    <property type="entry name" value="Carb_Metab_HTH_regulators"/>
</dbReference>
<dbReference type="PANTHER" id="PTHR30363:SF44">
    <property type="entry name" value="AGA OPERON TRANSCRIPTIONAL REPRESSOR-RELATED"/>
    <property type="match status" value="1"/>
</dbReference>
<dbReference type="RefSeq" id="WP_090485713.1">
    <property type="nucleotide sequence ID" value="NZ_VTVE01000001.1"/>
</dbReference>
<dbReference type="Gene3D" id="1.10.10.10">
    <property type="entry name" value="Winged helix-like DNA-binding domain superfamily/Winged helix DNA-binding domain"/>
    <property type="match status" value="1"/>
</dbReference>
<dbReference type="InterPro" id="IPR018356">
    <property type="entry name" value="Tscrpt_reg_HTH_DeoR_CS"/>
</dbReference>
<reference evidence="5 6" key="2">
    <citation type="submission" date="2020-03" db="EMBL/GenBank/DDBJ databases">
        <title>Investigating the evolutionary divergence of the Butyrivibrio group.</title>
        <authorList>
            <person name="Skvortsov T."/>
            <person name="Santos F.G."/>
            <person name="Ting K.S."/>
            <person name="Creevey C.J."/>
        </authorList>
    </citation>
    <scope>NUCLEOTIDE SEQUENCE [LARGE SCALE GENOMIC DNA]</scope>
    <source>
        <strain evidence="5 6">MZ8</strain>
    </source>
</reference>
<dbReference type="Gene3D" id="3.40.50.1360">
    <property type="match status" value="1"/>
</dbReference>
<dbReference type="SMART" id="SM00420">
    <property type="entry name" value="HTH_DEOR"/>
    <property type="match status" value="1"/>
</dbReference>
<organism evidence="5 6">
    <name type="scientific">Pseudobutyrivibrio xylanivorans</name>
    <dbReference type="NCBI Taxonomy" id="185007"/>
    <lineage>
        <taxon>Bacteria</taxon>
        <taxon>Bacillati</taxon>
        <taxon>Bacillota</taxon>
        <taxon>Clostridia</taxon>
        <taxon>Lachnospirales</taxon>
        <taxon>Lachnospiraceae</taxon>
        <taxon>Pseudobutyrivibrio</taxon>
    </lineage>
</organism>
<dbReference type="PROSITE" id="PS51000">
    <property type="entry name" value="HTH_DEOR_2"/>
    <property type="match status" value="1"/>
</dbReference>
<dbReference type="SUPFAM" id="SSF46785">
    <property type="entry name" value="Winged helix' DNA-binding domain"/>
    <property type="match status" value="1"/>
</dbReference>
<sequence>MAALSIERKNIILEKLNREKKVVVSALAREFSVSEETIRRDLEKLEKEGFAIKSYGGAILNEDNDSEMPFKLRQQNNKSGKKKIAQLVAELINDGDHIFVDPSSTGVSVIKACEGKSNLTILTNSVEILLQLSDRDDCDVISTGGALVPGYLALIGPQCIQAIESFHADVAIVSCKGIDLAKGVTDSNQMLSQVKQKMLGSASKKVLAVDNSKFDKVAFSKICPITDFDVVVTDEQPSAQWIEYFKEQGVSLLYPDSN</sequence>
<keyword evidence="2" id="KW-0238">DNA-binding</keyword>
<protein>
    <submittedName>
        <fullName evidence="5">DeoR/GlpR transcriptional regulator</fullName>
    </submittedName>
</protein>
<comment type="caution">
    <text evidence="5">The sequence shown here is derived from an EMBL/GenBank/DDBJ whole genome shotgun (WGS) entry which is preliminary data.</text>
</comment>
<dbReference type="SUPFAM" id="SSF100950">
    <property type="entry name" value="NagB/RpiA/CoA transferase-like"/>
    <property type="match status" value="1"/>
</dbReference>
<dbReference type="GO" id="GO:0003677">
    <property type="term" value="F:DNA binding"/>
    <property type="evidence" value="ECO:0007669"/>
    <property type="project" value="UniProtKB-KW"/>
</dbReference>
<dbReference type="InterPro" id="IPR014036">
    <property type="entry name" value="DeoR-like_C"/>
</dbReference>
<dbReference type="PROSITE" id="PS00894">
    <property type="entry name" value="HTH_DEOR_1"/>
    <property type="match status" value="1"/>
</dbReference>
<feature type="domain" description="HTH deoR-type" evidence="4">
    <location>
        <begin position="5"/>
        <end position="60"/>
    </location>
</feature>
<evidence type="ECO:0000313" key="5">
    <source>
        <dbReference type="EMBL" id="NEX00666.1"/>
    </source>
</evidence>
<dbReference type="AlphaFoldDB" id="A0A6M0LDY3"/>
<reference evidence="5 6" key="1">
    <citation type="submission" date="2019-09" db="EMBL/GenBank/DDBJ databases">
        <authorList>
            <person name="Pidcock S.E."/>
            <person name="Huws S.A."/>
        </authorList>
    </citation>
    <scope>NUCLEOTIDE SEQUENCE [LARGE SCALE GENOMIC DNA]</scope>
    <source>
        <strain evidence="5 6">MZ8</strain>
    </source>
</reference>
<keyword evidence="1" id="KW-0805">Transcription regulation</keyword>
<dbReference type="EMBL" id="VTVE01000001">
    <property type="protein sequence ID" value="NEX00666.1"/>
    <property type="molecule type" value="Genomic_DNA"/>
</dbReference>
<evidence type="ECO:0000256" key="3">
    <source>
        <dbReference type="ARBA" id="ARBA00023163"/>
    </source>
</evidence>
<dbReference type="InterPro" id="IPR036388">
    <property type="entry name" value="WH-like_DNA-bd_sf"/>
</dbReference>
<dbReference type="InterPro" id="IPR001034">
    <property type="entry name" value="DeoR_HTH"/>
</dbReference>
<evidence type="ECO:0000259" key="4">
    <source>
        <dbReference type="PROSITE" id="PS51000"/>
    </source>
</evidence>
<gene>
    <name evidence="5" type="ORF">F0Q01_02095</name>
</gene>
<dbReference type="SMART" id="SM01134">
    <property type="entry name" value="DeoRC"/>
    <property type="match status" value="1"/>
</dbReference>
<dbReference type="Pfam" id="PF00455">
    <property type="entry name" value="DeoRC"/>
    <property type="match status" value="1"/>
</dbReference>
<name>A0A6M0LDY3_PSEXY</name>
<keyword evidence="3" id="KW-0804">Transcription</keyword>
<evidence type="ECO:0000256" key="1">
    <source>
        <dbReference type="ARBA" id="ARBA00023015"/>
    </source>
</evidence>
<evidence type="ECO:0000256" key="2">
    <source>
        <dbReference type="ARBA" id="ARBA00023125"/>
    </source>
</evidence>
<dbReference type="InterPro" id="IPR037171">
    <property type="entry name" value="NagB/RpiA_transferase-like"/>
</dbReference>
<evidence type="ECO:0000313" key="6">
    <source>
        <dbReference type="Proteomes" id="UP000473091"/>
    </source>
</evidence>
<dbReference type="Proteomes" id="UP000473091">
    <property type="component" value="Unassembled WGS sequence"/>
</dbReference>
<accession>A0A6M0LDY3</accession>
<dbReference type="GO" id="GO:0003700">
    <property type="term" value="F:DNA-binding transcription factor activity"/>
    <property type="evidence" value="ECO:0007669"/>
    <property type="project" value="InterPro"/>
</dbReference>
<dbReference type="InterPro" id="IPR036390">
    <property type="entry name" value="WH_DNA-bd_sf"/>
</dbReference>
<dbReference type="Pfam" id="PF08220">
    <property type="entry name" value="HTH_DeoR"/>
    <property type="match status" value="1"/>
</dbReference>